<dbReference type="Gene3D" id="3.20.20.140">
    <property type="entry name" value="Metal-dependent hydrolases"/>
    <property type="match status" value="1"/>
</dbReference>
<feature type="compositionally biased region" description="Polar residues" evidence="4">
    <location>
        <begin position="301"/>
        <end position="320"/>
    </location>
</feature>
<accession>A0AAD9SZC9</accession>
<evidence type="ECO:0000256" key="2">
    <source>
        <dbReference type="ARBA" id="ARBA00007331"/>
    </source>
</evidence>
<gene>
    <name evidence="5" type="ORF">QTJ16_004772</name>
</gene>
<organism evidence="5 6">
    <name type="scientific">Diplocarpon rosae</name>
    <dbReference type="NCBI Taxonomy" id="946125"/>
    <lineage>
        <taxon>Eukaryota</taxon>
        <taxon>Fungi</taxon>
        <taxon>Dikarya</taxon>
        <taxon>Ascomycota</taxon>
        <taxon>Pezizomycotina</taxon>
        <taxon>Leotiomycetes</taxon>
        <taxon>Helotiales</taxon>
        <taxon>Drepanopezizaceae</taxon>
        <taxon>Diplocarpon</taxon>
    </lineage>
</organism>
<comment type="subcellular location">
    <subcellularLocation>
        <location evidence="1">Nucleus</location>
    </subcellularLocation>
</comment>
<comment type="caution">
    <text evidence="5">The sequence shown here is derived from an EMBL/GenBank/DDBJ whole genome shotgun (WGS) entry which is preliminary data.</text>
</comment>
<name>A0AAD9SZC9_9HELO</name>
<dbReference type="InterPro" id="IPR002738">
    <property type="entry name" value="RNase_P_p30"/>
</dbReference>
<sequence>MLYDLNIPWSSGTSDPSLRRTISFLSSLGYGTLALNYTHSGALPSTIACAIPLPLPFAIPVNTTILRRCTLIFTDPSQNYRMPALAAAYDIFALRPTNEKAFLACCTSLTEHSIISLDLTQRFPFHWKPKPLMTAIHRGVRIEICYGQATGGDASARRNFISNVLAIVRATKGRGLVISSEARSVLGVRAPADVLNLLEIWGLGRERGLESVGVRAREVVINEGLKRGSFRGVVDVVYGGEKATAEGHGKEKEAVEAGCGKKGKRKGVEQTPVDGAPVLSKRAQKRARLAAQAMQVANAGSEISTAQALTKPSTTASSNTKSKDAG</sequence>
<dbReference type="SUPFAM" id="SSF89550">
    <property type="entry name" value="PHP domain-like"/>
    <property type="match status" value="1"/>
</dbReference>
<dbReference type="PANTHER" id="PTHR13031">
    <property type="entry name" value="RIBONUCLEASE P SUBUNIT P30"/>
    <property type="match status" value="1"/>
</dbReference>
<evidence type="ECO:0000256" key="1">
    <source>
        <dbReference type="ARBA" id="ARBA00004123"/>
    </source>
</evidence>
<evidence type="ECO:0000313" key="6">
    <source>
        <dbReference type="Proteomes" id="UP001285354"/>
    </source>
</evidence>
<dbReference type="GO" id="GO:0008033">
    <property type="term" value="P:tRNA processing"/>
    <property type="evidence" value="ECO:0007669"/>
    <property type="project" value="UniProtKB-KW"/>
</dbReference>
<keyword evidence="6" id="KW-1185">Reference proteome</keyword>
<feature type="region of interest" description="Disordered" evidence="4">
    <location>
        <begin position="254"/>
        <end position="282"/>
    </location>
</feature>
<dbReference type="PANTHER" id="PTHR13031:SF0">
    <property type="entry name" value="RIBONUCLEASE P PROTEIN SUBUNIT P30"/>
    <property type="match status" value="1"/>
</dbReference>
<dbReference type="EMBL" id="JAUBYV010000007">
    <property type="protein sequence ID" value="KAK2625460.1"/>
    <property type="molecule type" value="Genomic_DNA"/>
</dbReference>
<evidence type="ECO:0000313" key="5">
    <source>
        <dbReference type="EMBL" id="KAK2625460.1"/>
    </source>
</evidence>
<dbReference type="AlphaFoldDB" id="A0AAD9SZC9"/>
<evidence type="ECO:0000256" key="3">
    <source>
        <dbReference type="ARBA" id="ARBA00022694"/>
    </source>
</evidence>
<keyword evidence="3" id="KW-0819">tRNA processing</keyword>
<protein>
    <submittedName>
        <fullName evidence="5">Uncharacterized protein</fullName>
    </submittedName>
</protein>
<dbReference type="GO" id="GO:0003723">
    <property type="term" value="F:RNA binding"/>
    <property type="evidence" value="ECO:0007669"/>
    <property type="project" value="TreeGrafter"/>
</dbReference>
<dbReference type="Pfam" id="PF01876">
    <property type="entry name" value="RNase_P_p30"/>
    <property type="match status" value="1"/>
</dbReference>
<dbReference type="InterPro" id="IPR016195">
    <property type="entry name" value="Pol/histidinol_Pase-like"/>
</dbReference>
<evidence type="ECO:0000256" key="4">
    <source>
        <dbReference type="SAM" id="MobiDB-lite"/>
    </source>
</evidence>
<dbReference type="Proteomes" id="UP001285354">
    <property type="component" value="Unassembled WGS sequence"/>
</dbReference>
<feature type="region of interest" description="Disordered" evidence="4">
    <location>
        <begin position="300"/>
        <end position="326"/>
    </location>
</feature>
<dbReference type="GO" id="GO:0005655">
    <property type="term" value="C:nucleolar ribonuclease P complex"/>
    <property type="evidence" value="ECO:0007669"/>
    <property type="project" value="TreeGrafter"/>
</dbReference>
<reference evidence="5" key="1">
    <citation type="submission" date="2023-06" db="EMBL/GenBank/DDBJ databases">
        <title>Draft genome of Marssonina rosae.</title>
        <authorList>
            <person name="Cheng Q."/>
        </authorList>
    </citation>
    <scope>NUCLEOTIDE SEQUENCE</scope>
    <source>
        <strain evidence="5">R4</strain>
    </source>
</reference>
<comment type="similarity">
    <text evidence="2">Belongs to the eukaryotic/archaeal RNase P protein component 3 family.</text>
</comment>
<proteinExistence type="inferred from homology"/>